<evidence type="ECO:0000313" key="2">
    <source>
        <dbReference type="Proteomes" id="UP000224265"/>
    </source>
</evidence>
<gene>
    <name evidence="1" type="ORF">SEA_WEISS13_83</name>
</gene>
<proteinExistence type="predicted"/>
<sequence length="235" mass="26594">MSYRQSTVERPAGYYGPMRRDLRIHYPDRPKARPLAGVNLTRVPILAFDPGGTTGWSLLVLPRQIRGRDVFSYDPATILRNAVIWEHGEMVTTGDEDAASFQLFKMCQAWPGAAIVVEDFILRVERKEKSRELLSPVRITAKLEAYLWRNTDRCMFKQDPSQAKRVTDDRLKALGAIAEDGLPDHARDADRHAVMFMRRCIGPQGVGLKRVAWPELYGVIGDEPVDEEELEDASA</sequence>
<dbReference type="EMBL" id="KT591076">
    <property type="protein sequence ID" value="AMB17297.1"/>
    <property type="molecule type" value="Genomic_DNA"/>
</dbReference>
<name>A0A109ZVI4_9CAUD</name>
<reference evidence="1 2" key="1">
    <citation type="submission" date="2015-08" db="EMBL/GenBank/DDBJ databases">
        <authorList>
            <person name="Adams C.A."/>
            <person name="Ardeshna N.S."/>
            <person name="Badithe A.V."/>
            <person name="Badrani J.H."/>
            <person name="Birkholz E.A."/>
            <person name="Butler M."/>
            <person name="Chu A."/>
            <person name="Farmer C.N."/>
            <person name="Frischer G.M."/>
            <person name="Hsieh L.Y."/>
            <person name="Jackson K.B."/>
            <person name="Kagy D.N."/>
            <person name="Kendall J.C."/>
            <person name="Lin C.Y."/>
            <person name="Morgan M.N."/>
            <person name="Nachnani R."/>
            <person name="Nadeau S.M."/>
            <person name="Parikh M."/>
            <person name="Perez M.V."/>
            <person name="Peters C.E."/>
            <person name="Pogliano J."/>
            <person name="Popescu N.I."/>
            <person name="Shiao R."/>
            <person name="Song C.L."/>
            <person name="Ting J.M."/>
            <person name="Udani D.R."/>
            <person name="Waller L.B."/>
            <person name="Wang A.Y."/>
            <person name="Wu C.E."/>
            <person name="Yang A.B."/>
            <person name="Yao J."/>
            <person name="Zhang B.H."/>
            <person name="Anders K.R."/>
            <person name="Bradley K.W."/>
            <person name="Asai D.J."/>
            <person name="Bowman C.A."/>
            <person name="Russell D.A."/>
            <person name="Pope W.H."/>
            <person name="Jacobs-Sera D."/>
            <person name="Hendrix R.W."/>
            <person name="Hatfull G.F."/>
        </authorList>
    </citation>
    <scope>NUCLEOTIDE SEQUENCE [LARGE SCALE GENOMIC DNA]</scope>
</reference>
<accession>A0A109ZVI4</accession>
<evidence type="ECO:0008006" key="3">
    <source>
        <dbReference type="Google" id="ProtNLM"/>
    </source>
</evidence>
<dbReference type="Proteomes" id="UP000224265">
    <property type="component" value="Segment"/>
</dbReference>
<protein>
    <recommendedName>
        <fullName evidence="3">RuvC-like resolvase</fullName>
    </recommendedName>
</protein>
<evidence type="ECO:0000313" key="1">
    <source>
        <dbReference type="EMBL" id="AMB17297.1"/>
    </source>
</evidence>
<organism evidence="1 2">
    <name type="scientific">Mycobacterium phage Weiss13</name>
    <dbReference type="NCBI Taxonomy" id="1784843"/>
    <lineage>
        <taxon>Viruses</taxon>
        <taxon>Duplodnaviria</taxon>
        <taxon>Heunggongvirae</taxon>
        <taxon>Uroviricota</taxon>
        <taxon>Caudoviricetes</taxon>
        <taxon>Papyrusvirus</taxon>
        <taxon>Papyrusvirus send513</taxon>
    </lineage>
</organism>